<proteinExistence type="predicted"/>
<gene>
    <name evidence="2" type="ORF">H4W80_005171</name>
</gene>
<feature type="compositionally biased region" description="Basic residues" evidence="1">
    <location>
        <begin position="57"/>
        <end position="67"/>
    </location>
</feature>
<feature type="compositionally biased region" description="Basic and acidic residues" evidence="1">
    <location>
        <begin position="11"/>
        <end position="23"/>
    </location>
</feature>
<dbReference type="RefSeq" id="WP_192787399.1">
    <property type="nucleotide sequence ID" value="NZ_JADBEK010000001.1"/>
</dbReference>
<feature type="compositionally biased region" description="Gly residues" evidence="1">
    <location>
        <begin position="1"/>
        <end position="10"/>
    </location>
</feature>
<comment type="caution">
    <text evidence="2">The sequence shown here is derived from an EMBL/GenBank/DDBJ whole genome shotgun (WGS) entry which is preliminary data.</text>
</comment>
<evidence type="ECO:0000313" key="2">
    <source>
        <dbReference type="EMBL" id="MBE1586913.1"/>
    </source>
</evidence>
<evidence type="ECO:0000256" key="1">
    <source>
        <dbReference type="SAM" id="MobiDB-lite"/>
    </source>
</evidence>
<dbReference type="Proteomes" id="UP000633509">
    <property type="component" value="Unassembled WGS sequence"/>
</dbReference>
<sequence length="74" mass="7770">MRSGGAGGEEGGGRYGDEARGRAAGEAVVRGEYGRRQRTPGPGGGERRRTRPESLRRRYGGKAHGGTRRNACGA</sequence>
<evidence type="ECO:0000313" key="3">
    <source>
        <dbReference type="Proteomes" id="UP000633509"/>
    </source>
</evidence>
<feature type="region of interest" description="Disordered" evidence="1">
    <location>
        <begin position="1"/>
        <end position="74"/>
    </location>
</feature>
<organism evidence="2 3">
    <name type="scientific">Nonomuraea angiospora</name>
    <dbReference type="NCBI Taxonomy" id="46172"/>
    <lineage>
        <taxon>Bacteria</taxon>
        <taxon>Bacillati</taxon>
        <taxon>Actinomycetota</taxon>
        <taxon>Actinomycetes</taxon>
        <taxon>Streptosporangiales</taxon>
        <taxon>Streptosporangiaceae</taxon>
        <taxon>Nonomuraea</taxon>
    </lineage>
</organism>
<accession>A0ABR9M216</accession>
<feature type="compositionally biased region" description="Basic and acidic residues" evidence="1">
    <location>
        <begin position="45"/>
        <end position="56"/>
    </location>
</feature>
<keyword evidence="3" id="KW-1185">Reference proteome</keyword>
<protein>
    <submittedName>
        <fullName evidence="2">Uncharacterized protein</fullName>
    </submittedName>
</protein>
<dbReference type="EMBL" id="JADBEK010000001">
    <property type="protein sequence ID" value="MBE1586913.1"/>
    <property type="molecule type" value="Genomic_DNA"/>
</dbReference>
<name>A0ABR9M216_9ACTN</name>
<reference evidence="2 3" key="1">
    <citation type="submission" date="2020-10" db="EMBL/GenBank/DDBJ databases">
        <title>Sequencing the genomes of 1000 actinobacteria strains.</title>
        <authorList>
            <person name="Klenk H.-P."/>
        </authorList>
    </citation>
    <scope>NUCLEOTIDE SEQUENCE [LARGE SCALE GENOMIC DNA]</scope>
    <source>
        <strain evidence="2 3">DSM 43173</strain>
    </source>
</reference>